<dbReference type="CDD" id="cd03216">
    <property type="entry name" value="ABC_Carb_Monos_I"/>
    <property type="match status" value="1"/>
</dbReference>
<dbReference type="PROSITE" id="PS50893">
    <property type="entry name" value="ABC_TRANSPORTER_2"/>
    <property type="match status" value="2"/>
</dbReference>
<keyword evidence="4" id="KW-0547">Nucleotide-binding</keyword>
<dbReference type="HOGENOM" id="CLU_000604_92_2_0"/>
<dbReference type="CDD" id="cd03215">
    <property type="entry name" value="ABC_Carb_Monos_II"/>
    <property type="match status" value="1"/>
</dbReference>
<dbReference type="InParanoid" id="D1C8K7"/>
<dbReference type="Pfam" id="PF00005">
    <property type="entry name" value="ABC_tran"/>
    <property type="match status" value="2"/>
</dbReference>
<keyword evidence="1" id="KW-0813">Transport</keyword>
<reference evidence="10" key="1">
    <citation type="submission" date="2009-11" db="EMBL/GenBank/DDBJ databases">
        <title>The complete chromosome 2 of Sphaerobacter thermophilus DSM 20745.</title>
        <authorList>
            <person name="Lucas S."/>
            <person name="Copeland A."/>
            <person name="Lapidus A."/>
            <person name="Glavina del Rio T."/>
            <person name="Dalin E."/>
            <person name="Tice H."/>
            <person name="Bruce D."/>
            <person name="Goodwin L."/>
            <person name="Pitluck S."/>
            <person name="Kyrpides N."/>
            <person name="Mavromatis K."/>
            <person name="Ivanova N."/>
            <person name="Mikhailova N."/>
            <person name="LaButti K.M."/>
            <person name="Clum A."/>
            <person name="Sun H.I."/>
            <person name="Brettin T."/>
            <person name="Detter J.C."/>
            <person name="Han C."/>
            <person name="Larimer F."/>
            <person name="Land M."/>
            <person name="Hauser L."/>
            <person name="Markowitz V."/>
            <person name="Cheng J.F."/>
            <person name="Hugenholtz P."/>
            <person name="Woyke T."/>
            <person name="Wu D."/>
            <person name="Steenblock K."/>
            <person name="Schneider S."/>
            <person name="Pukall R."/>
            <person name="Goeker M."/>
            <person name="Klenk H.P."/>
            <person name="Eisen J.A."/>
        </authorList>
    </citation>
    <scope>NUCLEOTIDE SEQUENCE [LARGE SCALE GENOMIC DNA]</scope>
    <source>
        <strain evidence="10">ATCC 49802 / DSM 20745 / S 6022</strain>
    </source>
</reference>
<evidence type="ECO:0000259" key="8">
    <source>
        <dbReference type="PROSITE" id="PS50893"/>
    </source>
</evidence>
<proteinExistence type="predicted"/>
<dbReference type="Proteomes" id="UP000002027">
    <property type="component" value="Chromosome 2"/>
</dbReference>
<keyword evidence="2" id="KW-1003">Cell membrane</keyword>
<keyword evidence="3" id="KW-0762">Sugar transport</keyword>
<reference evidence="9 10" key="2">
    <citation type="journal article" date="2010" name="Stand. Genomic Sci.">
        <title>Complete genome sequence of Desulfohalobium retbaense type strain (HR(100)).</title>
        <authorList>
            <person name="Spring S."/>
            <person name="Nolan M."/>
            <person name="Lapidus A."/>
            <person name="Glavina Del Rio T."/>
            <person name="Copeland A."/>
            <person name="Tice H."/>
            <person name="Cheng J.F."/>
            <person name="Lucas S."/>
            <person name="Land M."/>
            <person name="Chen F."/>
            <person name="Bruce D."/>
            <person name="Goodwin L."/>
            <person name="Pitluck S."/>
            <person name="Ivanova N."/>
            <person name="Mavromatis K."/>
            <person name="Mikhailova N."/>
            <person name="Pati A."/>
            <person name="Chen A."/>
            <person name="Palaniappan K."/>
            <person name="Hauser L."/>
            <person name="Chang Y.J."/>
            <person name="Jeffries C.D."/>
            <person name="Munk C."/>
            <person name="Kiss H."/>
            <person name="Chain P."/>
            <person name="Han C."/>
            <person name="Brettin T."/>
            <person name="Detter J.C."/>
            <person name="Schuler E."/>
            <person name="Goker M."/>
            <person name="Rohde M."/>
            <person name="Bristow J."/>
            <person name="Eisen J.A."/>
            <person name="Markowitz V."/>
            <person name="Hugenholtz P."/>
            <person name="Kyrpides N.C."/>
            <person name="Klenk H.P."/>
        </authorList>
    </citation>
    <scope>NUCLEOTIDE SEQUENCE [LARGE SCALE GENOMIC DNA]</scope>
    <source>
        <strain evidence="10">ATCC 49802 / DSM 20745 / S 6022</strain>
    </source>
</reference>
<keyword evidence="10" id="KW-1185">Reference proteome</keyword>
<dbReference type="InterPro" id="IPR050107">
    <property type="entry name" value="ABC_carbohydrate_import_ATPase"/>
</dbReference>
<dbReference type="PANTHER" id="PTHR43790">
    <property type="entry name" value="CARBOHYDRATE TRANSPORT ATP-BINDING PROTEIN MG119-RELATED"/>
    <property type="match status" value="1"/>
</dbReference>
<dbReference type="AlphaFoldDB" id="D1C8K7"/>
<dbReference type="GO" id="GO:0016887">
    <property type="term" value="F:ATP hydrolysis activity"/>
    <property type="evidence" value="ECO:0007669"/>
    <property type="project" value="InterPro"/>
</dbReference>
<organism evidence="9 10">
    <name type="scientific">Sphaerobacter thermophilus (strain ATCC 49802 / DSM 20745 / KCCM 41009 / NCIMB 13125 / S 6022)</name>
    <dbReference type="NCBI Taxonomy" id="479434"/>
    <lineage>
        <taxon>Bacteria</taxon>
        <taxon>Pseudomonadati</taxon>
        <taxon>Thermomicrobiota</taxon>
        <taxon>Thermomicrobia</taxon>
        <taxon>Sphaerobacterales</taxon>
        <taxon>Sphaerobacterineae</taxon>
        <taxon>Sphaerobacteraceae</taxon>
        <taxon>Sphaerobacter</taxon>
    </lineage>
</organism>
<feature type="domain" description="ABC transporter" evidence="8">
    <location>
        <begin position="10"/>
        <end position="245"/>
    </location>
</feature>
<keyword evidence="6" id="KW-1278">Translocase</keyword>
<dbReference type="KEGG" id="sti:Sthe_2736"/>
<name>D1C8K7_SPHTD</name>
<evidence type="ECO:0000256" key="6">
    <source>
        <dbReference type="ARBA" id="ARBA00022967"/>
    </source>
</evidence>
<keyword evidence="5" id="KW-0067">ATP-binding</keyword>
<dbReference type="SUPFAM" id="SSF52540">
    <property type="entry name" value="P-loop containing nucleoside triphosphate hydrolases"/>
    <property type="match status" value="2"/>
</dbReference>
<dbReference type="InterPro" id="IPR003439">
    <property type="entry name" value="ABC_transporter-like_ATP-bd"/>
</dbReference>
<gene>
    <name evidence="9" type="ordered locus">Sthe_2736</name>
</gene>
<accession>D1C8K7</accession>
<evidence type="ECO:0000313" key="9">
    <source>
        <dbReference type="EMBL" id="ACZ40150.1"/>
    </source>
</evidence>
<dbReference type="InterPro" id="IPR027417">
    <property type="entry name" value="P-loop_NTPase"/>
</dbReference>
<dbReference type="eggNOG" id="COG1129">
    <property type="taxonomic scope" value="Bacteria"/>
</dbReference>
<feature type="domain" description="ABC transporter" evidence="8">
    <location>
        <begin position="254"/>
        <end position="503"/>
    </location>
</feature>
<dbReference type="SMART" id="SM00382">
    <property type="entry name" value="AAA"/>
    <property type="match status" value="2"/>
</dbReference>
<evidence type="ECO:0000256" key="5">
    <source>
        <dbReference type="ARBA" id="ARBA00022840"/>
    </source>
</evidence>
<evidence type="ECO:0000256" key="7">
    <source>
        <dbReference type="ARBA" id="ARBA00023136"/>
    </source>
</evidence>
<sequence>MSLADRAPLLEAVGLSKWYGQHHVLREVDFRVHAGESVAVIGENGAGKSTFVKILAGAIRPDKGKLYLSRQSVSFGSPREALRLGIAFIPQELAYAPHLSAAENVVLGQWPSRAGITSRREMLRRAREELERIGLDLDLRRPMAELKLADRQIVEILKALARRARIIILDEPTAALTEAESEALFRVLKQLTAEGVAVIYISHRMDEVFRFSDRVDVLRNGALVASAPTAETDPSELIAHMLGQAAETFESTGIESSDEPPTLVLSHWTLDGVTRLQDVSVEVGKREVVGVFGVRGAGADLLAEGLAGRRPEIRGKVTIDGVTMPVFRNPRAAQRAGISYVPAERKKDGLILGLPIRHNLSLLILHRLARLGVVARGAERTTASTLISQFNIRCRSQHQPVGQLSGGNQQKVLLASRLANRPRVLVLNEPTRGVDIGARLEIHRRLREIAAAGTPILLVTSDVEEAVSVSDRLIILRDGVVVDELVGSRKTQGQALRGATGRASA</sequence>
<dbReference type="Gene3D" id="3.40.50.300">
    <property type="entry name" value="P-loop containing nucleotide triphosphate hydrolases"/>
    <property type="match status" value="2"/>
</dbReference>
<evidence type="ECO:0000313" key="10">
    <source>
        <dbReference type="Proteomes" id="UP000002027"/>
    </source>
</evidence>
<keyword evidence="7" id="KW-0472">Membrane</keyword>
<dbReference type="InterPro" id="IPR003593">
    <property type="entry name" value="AAA+_ATPase"/>
</dbReference>
<evidence type="ECO:0000256" key="3">
    <source>
        <dbReference type="ARBA" id="ARBA00022597"/>
    </source>
</evidence>
<evidence type="ECO:0000256" key="1">
    <source>
        <dbReference type="ARBA" id="ARBA00022448"/>
    </source>
</evidence>
<evidence type="ECO:0000256" key="2">
    <source>
        <dbReference type="ARBA" id="ARBA00022475"/>
    </source>
</evidence>
<dbReference type="STRING" id="479434.Sthe_2736"/>
<dbReference type="GO" id="GO:0005524">
    <property type="term" value="F:ATP binding"/>
    <property type="evidence" value="ECO:0007669"/>
    <property type="project" value="UniProtKB-KW"/>
</dbReference>
<evidence type="ECO:0000256" key="4">
    <source>
        <dbReference type="ARBA" id="ARBA00022741"/>
    </source>
</evidence>
<dbReference type="EMBL" id="CP001824">
    <property type="protein sequence ID" value="ACZ40150.1"/>
    <property type="molecule type" value="Genomic_DNA"/>
</dbReference>
<dbReference type="PANTHER" id="PTHR43790:SF3">
    <property type="entry name" value="D-ALLOSE IMPORT ATP-BINDING PROTEIN ALSA-RELATED"/>
    <property type="match status" value="1"/>
</dbReference>
<protein>
    <submittedName>
        <fullName evidence="9">ABC transporter related protein</fullName>
    </submittedName>
</protein>